<evidence type="ECO:0000313" key="2">
    <source>
        <dbReference type="Proteomes" id="UP000557566"/>
    </source>
</evidence>
<organism evidence="1 2">
    <name type="scientific">Ophiocordyceps sinensis</name>
    <dbReference type="NCBI Taxonomy" id="72228"/>
    <lineage>
        <taxon>Eukaryota</taxon>
        <taxon>Fungi</taxon>
        <taxon>Dikarya</taxon>
        <taxon>Ascomycota</taxon>
        <taxon>Pezizomycotina</taxon>
        <taxon>Sordariomycetes</taxon>
        <taxon>Hypocreomycetidae</taxon>
        <taxon>Hypocreales</taxon>
        <taxon>Ophiocordycipitaceae</taxon>
        <taxon>Ophiocordyceps</taxon>
    </lineage>
</organism>
<proteinExistence type="predicted"/>
<reference evidence="1 2" key="1">
    <citation type="journal article" date="2020" name="Genome Biol. Evol.">
        <title>A new high-quality draft genome assembly of the Chinese cordyceps Ophiocordyceps sinensis.</title>
        <authorList>
            <person name="Shu R."/>
            <person name="Zhang J."/>
            <person name="Meng Q."/>
            <person name="Zhang H."/>
            <person name="Zhou G."/>
            <person name="Li M."/>
            <person name="Wu P."/>
            <person name="Zhao Y."/>
            <person name="Chen C."/>
            <person name="Qin Q."/>
        </authorList>
    </citation>
    <scope>NUCLEOTIDE SEQUENCE [LARGE SCALE GENOMIC DNA]</scope>
    <source>
        <strain evidence="1 2">IOZ07</strain>
    </source>
</reference>
<sequence length="106" mass="12351">MLWPTWERERIIAELDELVGKRLDAARLGELPLRLPKMLARHRVKKRWERLGISWRPAPRPTWTADASSQPHLKERRRVLHHLATVVHVQAGRGGREDEAGADFLQ</sequence>
<keyword evidence="2" id="KW-1185">Reference proteome</keyword>
<dbReference type="Proteomes" id="UP000557566">
    <property type="component" value="Unassembled WGS sequence"/>
</dbReference>
<gene>
    <name evidence="1" type="ORF">G6O67_005232</name>
</gene>
<dbReference type="AlphaFoldDB" id="A0A8H4PR17"/>
<accession>A0A8H4PR17</accession>
<protein>
    <submittedName>
        <fullName evidence="1">Uncharacterized protein</fullName>
    </submittedName>
</protein>
<dbReference type="EMBL" id="JAAVMX010000005">
    <property type="protein sequence ID" value="KAF4508904.1"/>
    <property type="molecule type" value="Genomic_DNA"/>
</dbReference>
<evidence type="ECO:0000313" key="1">
    <source>
        <dbReference type="EMBL" id="KAF4508904.1"/>
    </source>
</evidence>
<comment type="caution">
    <text evidence="1">The sequence shown here is derived from an EMBL/GenBank/DDBJ whole genome shotgun (WGS) entry which is preliminary data.</text>
</comment>
<name>A0A8H4PR17_9HYPO</name>